<evidence type="ECO:0000313" key="4">
    <source>
        <dbReference type="EnsemblPlants" id="OPUNC07G03250.1"/>
    </source>
</evidence>
<protein>
    <submittedName>
        <fullName evidence="4">Uncharacterized protein</fullName>
    </submittedName>
</protein>
<proteinExistence type="predicted"/>
<organism evidence="4">
    <name type="scientific">Oryza punctata</name>
    <name type="common">Red rice</name>
    <dbReference type="NCBI Taxonomy" id="4537"/>
    <lineage>
        <taxon>Eukaryota</taxon>
        <taxon>Viridiplantae</taxon>
        <taxon>Streptophyta</taxon>
        <taxon>Embryophyta</taxon>
        <taxon>Tracheophyta</taxon>
        <taxon>Spermatophyta</taxon>
        <taxon>Magnoliopsida</taxon>
        <taxon>Liliopsida</taxon>
        <taxon>Poales</taxon>
        <taxon>Poaceae</taxon>
        <taxon>BOP clade</taxon>
        <taxon>Oryzoideae</taxon>
        <taxon>Oryzeae</taxon>
        <taxon>Oryzinae</taxon>
        <taxon>Oryza</taxon>
    </lineage>
</organism>
<dbReference type="Gramene" id="OPUNC07G03250.1">
    <property type="protein sequence ID" value="OPUNC07G03250.1"/>
    <property type="gene ID" value="OPUNC07G03250"/>
</dbReference>
<sequence length="112" mass="12311">MAMRYLTGKLRAPVPAAALRRPRSLSANASQGEFSKGSTTELASSTKEIRQLRKELAKMEAASKEIEKTIRYNIFRRCIVGSVVLGLGLAGVSCVYFVGLEMENKYSPRSPN</sequence>
<reference evidence="4" key="1">
    <citation type="submission" date="2015-04" db="UniProtKB">
        <authorList>
            <consortium name="EnsemblPlants"/>
        </authorList>
    </citation>
    <scope>IDENTIFICATION</scope>
</reference>
<keyword evidence="3" id="KW-0472">Membrane</keyword>
<dbReference type="Proteomes" id="UP000026962">
    <property type="component" value="Chromosome 7"/>
</dbReference>
<keyword evidence="3" id="KW-1133">Transmembrane helix</keyword>
<feature type="coiled-coil region" evidence="1">
    <location>
        <begin position="42"/>
        <end position="69"/>
    </location>
</feature>
<dbReference type="EnsemblPlants" id="OPUNC07G03250.1">
    <property type="protein sequence ID" value="OPUNC07G03250.1"/>
    <property type="gene ID" value="OPUNC07G03250"/>
</dbReference>
<keyword evidence="5" id="KW-1185">Reference proteome</keyword>
<reference evidence="4" key="2">
    <citation type="submission" date="2018-05" db="EMBL/GenBank/DDBJ databases">
        <title>OpunRS2 (Oryza punctata Reference Sequence Version 2).</title>
        <authorList>
            <person name="Zhang J."/>
            <person name="Kudrna D."/>
            <person name="Lee S."/>
            <person name="Talag J."/>
            <person name="Welchert J."/>
            <person name="Wing R.A."/>
        </authorList>
    </citation>
    <scope>NUCLEOTIDE SEQUENCE [LARGE SCALE GENOMIC DNA]</scope>
</reference>
<evidence type="ECO:0000256" key="2">
    <source>
        <dbReference type="SAM" id="MobiDB-lite"/>
    </source>
</evidence>
<evidence type="ECO:0000256" key="1">
    <source>
        <dbReference type="SAM" id="Coils"/>
    </source>
</evidence>
<dbReference type="HOGENOM" id="CLU_112633_0_0_1"/>
<accession>A0A0E0LH83</accession>
<keyword evidence="1" id="KW-0175">Coiled coil</keyword>
<feature type="transmembrane region" description="Helical" evidence="3">
    <location>
        <begin position="78"/>
        <end position="99"/>
    </location>
</feature>
<feature type="region of interest" description="Disordered" evidence="2">
    <location>
        <begin position="22"/>
        <end position="42"/>
    </location>
</feature>
<name>A0A0E0LH83_ORYPU</name>
<feature type="compositionally biased region" description="Polar residues" evidence="2">
    <location>
        <begin position="31"/>
        <end position="42"/>
    </location>
</feature>
<evidence type="ECO:0000313" key="5">
    <source>
        <dbReference type="Proteomes" id="UP000026962"/>
    </source>
</evidence>
<evidence type="ECO:0000256" key="3">
    <source>
        <dbReference type="SAM" id="Phobius"/>
    </source>
</evidence>
<keyword evidence="3" id="KW-0812">Transmembrane</keyword>
<dbReference type="AlphaFoldDB" id="A0A0E0LH83"/>